<reference evidence="9 10" key="1">
    <citation type="submission" date="2018-12" db="EMBL/GenBank/DDBJ databases">
        <title>A novel vanA-carrying plasmid in a clinical isolate of Enterococcus avium.</title>
        <authorList>
            <person name="Bernasconi O.J."/>
            <person name="Luzzaro F."/>
            <person name="Endimiani A."/>
        </authorList>
    </citation>
    <scope>NUCLEOTIDE SEQUENCE [LARGE SCALE GENOMIC DNA]</scope>
    <source>
        <strain evidence="9 10">LC0559/18</strain>
    </source>
</reference>
<feature type="transmembrane region" description="Helical" evidence="6">
    <location>
        <begin position="42"/>
        <end position="62"/>
    </location>
</feature>
<keyword evidence="5 6" id="KW-0472">Membrane</keyword>
<dbReference type="CDD" id="cd11484">
    <property type="entry name" value="SLC-NCS1sbd_CobB-like"/>
    <property type="match status" value="1"/>
</dbReference>
<evidence type="ECO:0000313" key="8">
    <source>
        <dbReference type="EMBL" id="MDT2516549.1"/>
    </source>
</evidence>
<sequence>MKDKNKTQSWYSLAFIWGGSMVCVPSLLIGSTLVSGMSLGKALLVGLIGYAITVVIMILQGTQSVDLHKPTVQIAKQVFGEVGSQRIISIILAIACLGWFGIQTNVAGAAFANLLGLYDIHISVPVSSIIWGIIMLVTAIYGIRLIRLINYIAVPYLVIVCLYGLFEALSSGQGNQLLQAYQPTSQLSFFDGLAVTIGSFALGAVIAGDYSQFSEKRSDVVKAASAGIIPAGVLMIAVGAILAIVNKTSDISSVFMNIGSPLIGGIALILATWKTNVINAFSGGLAIINVFGISKEKEKIAVAIAGGIGTLLAVVGILNYFVPIMSILSAMVPAVAGVMIASYWVVQKGEPSNWAPVSGVNWLGIISWLIGAVIAVIPVVLGFFPSLPQFPNQPLIGIILSFSCYLIGNKIFMKETTESAMHTKEVEE</sequence>
<feature type="transmembrane region" description="Helical" evidence="6">
    <location>
        <begin position="83"/>
        <end position="102"/>
    </location>
</feature>
<dbReference type="RefSeq" id="WP_048721842.1">
    <property type="nucleotide sequence ID" value="NZ_JADPDV010000271.1"/>
</dbReference>
<dbReference type="Proteomes" id="UP001264335">
    <property type="component" value="Unassembled WGS sequence"/>
</dbReference>
<dbReference type="EMBL" id="JARPWH010000111">
    <property type="protein sequence ID" value="MDT2404516.1"/>
    <property type="molecule type" value="Genomic_DNA"/>
</dbReference>
<feature type="transmembrane region" description="Helical" evidence="6">
    <location>
        <begin position="395"/>
        <end position="413"/>
    </location>
</feature>
<feature type="transmembrane region" description="Helical" evidence="6">
    <location>
        <begin position="122"/>
        <end position="141"/>
    </location>
</feature>
<protein>
    <submittedName>
        <fullName evidence="7">Cytosine permease</fullName>
    </submittedName>
</protein>
<evidence type="ECO:0000256" key="3">
    <source>
        <dbReference type="ARBA" id="ARBA00022692"/>
    </source>
</evidence>
<evidence type="ECO:0000313" key="9">
    <source>
        <dbReference type="EMBL" id="RVU92569.1"/>
    </source>
</evidence>
<comment type="subcellular location">
    <subcellularLocation>
        <location evidence="1">Membrane</location>
        <topology evidence="1">Multi-pass membrane protein</topology>
    </subcellularLocation>
</comment>
<dbReference type="EMBL" id="JARPWY010000088">
    <property type="protein sequence ID" value="MDT2516549.1"/>
    <property type="molecule type" value="Genomic_DNA"/>
</dbReference>
<keyword evidence="3 6" id="KW-0812">Transmembrane</keyword>
<comment type="similarity">
    <text evidence="2">Belongs to the purine-cytosine permease (2.A.39) family.</text>
</comment>
<name>A0A2N8PTU0_ENTAV</name>
<dbReference type="Pfam" id="PF02133">
    <property type="entry name" value="Transp_cyt_pur"/>
    <property type="match status" value="1"/>
</dbReference>
<comment type="caution">
    <text evidence="7">The sequence shown here is derived from an EMBL/GenBank/DDBJ whole genome shotgun (WGS) entry which is preliminary data.</text>
</comment>
<feature type="transmembrane region" description="Helical" evidence="6">
    <location>
        <begin position="365"/>
        <end position="383"/>
    </location>
</feature>
<evidence type="ECO:0000256" key="1">
    <source>
        <dbReference type="ARBA" id="ARBA00004141"/>
    </source>
</evidence>
<evidence type="ECO:0000256" key="2">
    <source>
        <dbReference type="ARBA" id="ARBA00008974"/>
    </source>
</evidence>
<evidence type="ECO:0000313" key="10">
    <source>
        <dbReference type="Proteomes" id="UP000288388"/>
    </source>
</evidence>
<dbReference type="Proteomes" id="UP001260773">
    <property type="component" value="Unassembled WGS sequence"/>
</dbReference>
<gene>
    <name evidence="9" type="ORF">EK398_18835</name>
    <name evidence="7" type="ORF">P7D43_19295</name>
    <name evidence="8" type="ORF">P7D79_20215</name>
</gene>
<dbReference type="InterPro" id="IPR030191">
    <property type="entry name" value="CodB"/>
</dbReference>
<dbReference type="EMBL" id="RYZS01000002">
    <property type="protein sequence ID" value="RVU92569.1"/>
    <property type="molecule type" value="Genomic_DNA"/>
</dbReference>
<feature type="transmembrane region" description="Helical" evidence="6">
    <location>
        <begin position="12"/>
        <end position="36"/>
    </location>
</feature>
<feature type="transmembrane region" description="Helical" evidence="6">
    <location>
        <begin position="327"/>
        <end position="345"/>
    </location>
</feature>
<dbReference type="PANTHER" id="PTHR30569:SF0">
    <property type="entry name" value="CYTOSINE PERMEASE"/>
    <property type="match status" value="1"/>
</dbReference>
<evidence type="ECO:0000256" key="6">
    <source>
        <dbReference type="SAM" id="Phobius"/>
    </source>
</evidence>
<keyword evidence="4 6" id="KW-1133">Transmembrane helix</keyword>
<dbReference type="GO" id="GO:0005886">
    <property type="term" value="C:plasma membrane"/>
    <property type="evidence" value="ECO:0007669"/>
    <property type="project" value="TreeGrafter"/>
</dbReference>
<feature type="transmembrane region" description="Helical" evidence="6">
    <location>
        <begin position="186"/>
        <end position="208"/>
    </location>
</feature>
<feature type="transmembrane region" description="Helical" evidence="6">
    <location>
        <begin position="148"/>
        <end position="166"/>
    </location>
</feature>
<feature type="transmembrane region" description="Helical" evidence="6">
    <location>
        <begin position="300"/>
        <end position="320"/>
    </location>
</feature>
<dbReference type="AlphaFoldDB" id="A0A2N8PTU0"/>
<dbReference type="GO" id="GO:0015209">
    <property type="term" value="F:cytosine transmembrane transporter activity"/>
    <property type="evidence" value="ECO:0007669"/>
    <property type="project" value="InterPro"/>
</dbReference>
<evidence type="ECO:0000313" key="12">
    <source>
        <dbReference type="Proteomes" id="UP001264335"/>
    </source>
</evidence>
<proteinExistence type="inferred from homology"/>
<evidence type="ECO:0000313" key="7">
    <source>
        <dbReference type="EMBL" id="MDT2404516.1"/>
    </source>
</evidence>
<evidence type="ECO:0000256" key="5">
    <source>
        <dbReference type="ARBA" id="ARBA00023136"/>
    </source>
</evidence>
<evidence type="ECO:0000313" key="11">
    <source>
        <dbReference type="Proteomes" id="UP001260773"/>
    </source>
</evidence>
<reference evidence="7 12" key="2">
    <citation type="submission" date="2023-03" db="EMBL/GenBank/DDBJ databases">
        <authorList>
            <person name="Shen W."/>
            <person name="Cai J."/>
        </authorList>
    </citation>
    <scope>NUCLEOTIDE SEQUENCE</scope>
    <source>
        <strain evidence="7">P33-2</strain>
        <strain evidence="8 12">Y2</strain>
    </source>
</reference>
<dbReference type="Proteomes" id="UP000288388">
    <property type="component" value="Unassembled WGS sequence"/>
</dbReference>
<dbReference type="PANTHER" id="PTHR30569">
    <property type="entry name" value="CYTOSINE TRANSPORTER CODB"/>
    <property type="match status" value="1"/>
</dbReference>
<organism evidence="7 11">
    <name type="scientific">Enterococcus avium</name>
    <name type="common">Streptococcus avium</name>
    <dbReference type="NCBI Taxonomy" id="33945"/>
    <lineage>
        <taxon>Bacteria</taxon>
        <taxon>Bacillati</taxon>
        <taxon>Bacillota</taxon>
        <taxon>Bacilli</taxon>
        <taxon>Lactobacillales</taxon>
        <taxon>Enterococcaceae</taxon>
        <taxon>Enterococcus</taxon>
    </lineage>
</organism>
<accession>A0A2N8PTU0</accession>
<dbReference type="Gene3D" id="1.10.4160.10">
    <property type="entry name" value="Hydantoin permease"/>
    <property type="match status" value="1"/>
</dbReference>
<feature type="transmembrane region" description="Helical" evidence="6">
    <location>
        <begin position="220"/>
        <end position="245"/>
    </location>
</feature>
<dbReference type="InterPro" id="IPR001248">
    <property type="entry name" value="Pur-cyt_permease"/>
</dbReference>
<evidence type="ECO:0000256" key="4">
    <source>
        <dbReference type="ARBA" id="ARBA00022989"/>
    </source>
</evidence>